<comment type="catalytic activity">
    <reaction evidence="13">
        <text>7-[(3S)-(3-amino-3-methoxycarbonyl)propyl]wyosine(37) in tRNA(Phe) + S-adenosyl-L-methionine + CO2 = wybutosine(37) in tRNA(Phe) + S-adenosyl-L-homocysteine + 2 H(+)</text>
        <dbReference type="Rhea" id="RHEA:37119"/>
        <dbReference type="Rhea" id="RHEA-COMP:11844"/>
        <dbReference type="Rhea" id="RHEA-COMP:11847"/>
        <dbReference type="ChEBI" id="CHEBI:15378"/>
        <dbReference type="ChEBI" id="CHEBI:16526"/>
        <dbReference type="ChEBI" id="CHEBI:57856"/>
        <dbReference type="ChEBI" id="CHEBI:59789"/>
        <dbReference type="ChEBI" id="CHEBI:73544"/>
        <dbReference type="ChEBI" id="CHEBI:74275"/>
        <dbReference type="EC" id="2.3.1.231"/>
    </reaction>
</comment>
<dbReference type="EC" id="2.3.1.231" evidence="4"/>
<comment type="similarity">
    <text evidence="3">Belongs to the methyltransferase superfamily. LCMT family.</text>
</comment>
<evidence type="ECO:0000256" key="3">
    <source>
        <dbReference type="ARBA" id="ARBA00010703"/>
    </source>
</evidence>
<dbReference type="InterPro" id="IPR015915">
    <property type="entry name" value="Kelch-typ_b-propeller"/>
</dbReference>
<evidence type="ECO:0000256" key="7">
    <source>
        <dbReference type="ARBA" id="ARBA00022603"/>
    </source>
</evidence>
<dbReference type="EnsemblMetazoa" id="XM_014401198.2">
    <property type="protein sequence ID" value="XP_014256684.1"/>
    <property type="gene ID" value="LOC106670676"/>
</dbReference>
<evidence type="ECO:0000256" key="5">
    <source>
        <dbReference type="ARBA" id="ARBA00012779"/>
    </source>
</evidence>
<dbReference type="KEGG" id="clec:106670676"/>
<dbReference type="OrthoDB" id="203237at2759"/>
<sequence length="644" mass="73796">MESLVQGTNDSSIVSKLSMVQRGYFEDEFLQYFVMKPTRRAPLINIGYFVRSLVVQTAVKYYLDSNYKQVLSLGAGFDTTYFRIVHNYEGVTHFEIDFVDVVKNKISCVQACDKLKQMLTNIQEIADPVGVTSDRYNIFAQDLSDVQMVERHLMKCGFDFEKPTIIFSECAITYMEENRSTELIRWSAHKFKNVVFLNYEQINPDDGFGQVMKRHFIKIQNPLKSLDTYKTPESQEERYLKCGWEHSRSVTAMVIFNRLLHHEKQRQIFNLEPFDEWEEWHLKCSHYTLSIAINGCCNYPQFLTKSQTKKGAEKHLNVETSTKIQINRFAHCSFVNKKKLFVLGGFGCQETRHGRIKELLIINLETETYQNVTLECTAVTDSLFSTCTVINNDCVVFYGGRTSPLKAINEKPHLIFFQGDEVKIKELNVKHNSPRARWRHSGSSLNGSLIVFGGRTSDLQVLGDCWKLNIVGTDEGLWEELLPIDIQPADRFSHATASNNNCMYLSGGLSNEFKPLGDVWKMELKALQEGTFAHWSKLTVEIKPRYGHTMHLVSNTLLFFGGVSTTVAQPVCTLLHLETLIFQEISLCVDFDKPYMFHNHTSELHEDNTIYILGGGGNCFSFGTFFNLVTLKINLVNLLPGLEM</sequence>
<evidence type="ECO:0000256" key="9">
    <source>
        <dbReference type="ARBA" id="ARBA00022691"/>
    </source>
</evidence>
<dbReference type="Pfam" id="PF13418">
    <property type="entry name" value="Beta-prop_TYW4"/>
    <property type="match status" value="1"/>
</dbReference>
<evidence type="ECO:0000256" key="11">
    <source>
        <dbReference type="ARBA" id="ARBA00029750"/>
    </source>
</evidence>
<evidence type="ECO:0000256" key="2">
    <source>
        <dbReference type="ARBA" id="ARBA00004797"/>
    </source>
</evidence>
<comment type="catalytic activity">
    <reaction evidence="1">
        <text>7-[(3S)-3-amino-3-carboxypropyl]wyosine(37) in tRNA(Phe) + S-adenosyl-L-methionine = 7-[(3S)-(3-amino-3-methoxycarbonyl)propyl]wyosine(37) in tRNA(Phe) + S-adenosyl-L-homocysteine</text>
        <dbReference type="Rhea" id="RHEA:36903"/>
        <dbReference type="Rhea" id="RHEA-COMP:10379"/>
        <dbReference type="Rhea" id="RHEA-COMP:11844"/>
        <dbReference type="ChEBI" id="CHEBI:57856"/>
        <dbReference type="ChEBI" id="CHEBI:59789"/>
        <dbReference type="ChEBI" id="CHEBI:73543"/>
        <dbReference type="ChEBI" id="CHEBI:74275"/>
        <dbReference type="EC" id="2.1.1.290"/>
    </reaction>
</comment>
<dbReference type="SUPFAM" id="SSF117281">
    <property type="entry name" value="Kelch motif"/>
    <property type="match status" value="1"/>
</dbReference>
<evidence type="ECO:0000256" key="13">
    <source>
        <dbReference type="ARBA" id="ARBA00049250"/>
    </source>
</evidence>
<dbReference type="GO" id="GO:0008175">
    <property type="term" value="F:tRNA methyltransferase activity"/>
    <property type="evidence" value="ECO:0007669"/>
    <property type="project" value="TreeGrafter"/>
</dbReference>
<dbReference type="Gene3D" id="2.120.10.80">
    <property type="entry name" value="Kelch-type beta propeller"/>
    <property type="match status" value="1"/>
</dbReference>
<comment type="pathway">
    <text evidence="2">tRNA modification; wybutosine-tRNA(Phe) biosynthesis.</text>
</comment>
<evidence type="ECO:0000256" key="6">
    <source>
        <dbReference type="ARBA" id="ARBA00018045"/>
    </source>
</evidence>
<evidence type="ECO:0000313" key="14">
    <source>
        <dbReference type="EnsemblMetazoa" id="XP_014256684.1"/>
    </source>
</evidence>
<evidence type="ECO:0000256" key="4">
    <source>
        <dbReference type="ARBA" id="ARBA00012155"/>
    </source>
</evidence>
<dbReference type="InterPro" id="IPR007213">
    <property type="entry name" value="Ppm1/Ppm2/Tcmp"/>
</dbReference>
<keyword evidence="7" id="KW-0489">Methyltransferase</keyword>
<dbReference type="GeneID" id="106670676"/>
<evidence type="ECO:0000256" key="10">
    <source>
        <dbReference type="ARBA" id="ARBA00022694"/>
    </source>
</evidence>
<protein>
    <recommendedName>
        <fullName evidence="6">tRNA wybutosine-synthesizing protein 4</fullName>
        <ecNumber evidence="5">2.1.1.290</ecNumber>
        <ecNumber evidence="4">2.3.1.231</ecNumber>
    </recommendedName>
    <alternativeName>
        <fullName evidence="12">tRNA(Phe) (7-(3-amino-3-(methoxycarbonyl)propyl)wyosine(37)-N)-methoxycarbonyltransferase</fullName>
    </alternativeName>
    <alternativeName>
        <fullName evidence="11">tRNA(Phe) (7-(3-amino-3-carboxypropyl)wyosine(37)-O)-methyltransferase</fullName>
    </alternativeName>
</protein>
<organism evidence="14 15">
    <name type="scientific">Cimex lectularius</name>
    <name type="common">Bed bug</name>
    <name type="synonym">Acanthia lectularia</name>
    <dbReference type="NCBI Taxonomy" id="79782"/>
    <lineage>
        <taxon>Eukaryota</taxon>
        <taxon>Metazoa</taxon>
        <taxon>Ecdysozoa</taxon>
        <taxon>Arthropoda</taxon>
        <taxon>Hexapoda</taxon>
        <taxon>Insecta</taxon>
        <taxon>Pterygota</taxon>
        <taxon>Neoptera</taxon>
        <taxon>Paraneoptera</taxon>
        <taxon>Hemiptera</taxon>
        <taxon>Heteroptera</taxon>
        <taxon>Panheteroptera</taxon>
        <taxon>Cimicomorpha</taxon>
        <taxon>Cimicidae</taxon>
        <taxon>Cimex</taxon>
    </lineage>
</organism>
<dbReference type="AlphaFoldDB" id="A0A8I6S3Z7"/>
<evidence type="ECO:0000313" key="15">
    <source>
        <dbReference type="Proteomes" id="UP000494040"/>
    </source>
</evidence>
<keyword evidence="8" id="KW-0808">Transferase</keyword>
<accession>A0A8I6S3Z7</accession>
<dbReference type="OMA" id="FCILEQF"/>
<dbReference type="InterPro" id="IPR029063">
    <property type="entry name" value="SAM-dependent_MTases_sf"/>
</dbReference>
<evidence type="ECO:0000256" key="8">
    <source>
        <dbReference type="ARBA" id="ARBA00022679"/>
    </source>
</evidence>
<dbReference type="Pfam" id="PF04072">
    <property type="entry name" value="LCM"/>
    <property type="match status" value="1"/>
</dbReference>
<evidence type="ECO:0000256" key="1">
    <source>
        <dbReference type="ARBA" id="ARBA00001806"/>
    </source>
</evidence>
<keyword evidence="15" id="KW-1185">Reference proteome</keyword>
<dbReference type="EC" id="2.1.1.290" evidence="5"/>
<name>A0A8I6S3Z7_CIMLE</name>
<dbReference type="PANTHER" id="PTHR46529">
    <property type="entry name" value="TRNA WYBUTOSINE-SYNTHESIZING PROTEIN 4"/>
    <property type="match status" value="1"/>
</dbReference>
<dbReference type="GO" id="GO:0031591">
    <property type="term" value="P:wybutosine biosynthetic process"/>
    <property type="evidence" value="ECO:0007669"/>
    <property type="project" value="TreeGrafter"/>
</dbReference>
<dbReference type="RefSeq" id="XP_014256684.1">
    <property type="nucleotide sequence ID" value="XM_014401198.2"/>
</dbReference>
<dbReference type="Proteomes" id="UP000494040">
    <property type="component" value="Unassembled WGS sequence"/>
</dbReference>
<dbReference type="UniPathway" id="UPA00375"/>
<dbReference type="SUPFAM" id="SSF53335">
    <property type="entry name" value="S-adenosyl-L-methionine-dependent methyltransferases"/>
    <property type="match status" value="1"/>
</dbReference>
<evidence type="ECO:0000256" key="12">
    <source>
        <dbReference type="ARBA" id="ARBA00030847"/>
    </source>
</evidence>
<dbReference type="PANTHER" id="PTHR46529:SF1">
    <property type="entry name" value="TRNA WYBUTOSINE-SYNTHESIZING PROTEIN 4"/>
    <property type="match status" value="1"/>
</dbReference>
<proteinExistence type="inferred from homology"/>
<dbReference type="GO" id="GO:0030488">
    <property type="term" value="P:tRNA methylation"/>
    <property type="evidence" value="ECO:0007669"/>
    <property type="project" value="TreeGrafter"/>
</dbReference>
<keyword evidence="9" id="KW-0949">S-adenosyl-L-methionine</keyword>
<reference evidence="14" key="1">
    <citation type="submission" date="2022-01" db="UniProtKB">
        <authorList>
            <consortium name="EnsemblMetazoa"/>
        </authorList>
    </citation>
    <scope>IDENTIFICATION</scope>
</reference>
<keyword evidence="10" id="KW-0819">tRNA processing</keyword>
<dbReference type="Gene3D" id="3.40.50.150">
    <property type="entry name" value="Vaccinia Virus protein VP39"/>
    <property type="match status" value="1"/>
</dbReference>